<feature type="domain" description="Type I restriction enzyme R protein N-terminal" evidence="2">
    <location>
        <begin position="4"/>
        <end position="108"/>
    </location>
</feature>
<dbReference type="EMBL" id="CP114052">
    <property type="protein sequence ID" value="WAW15698.1"/>
    <property type="molecule type" value="Genomic_DNA"/>
</dbReference>
<keyword evidence="4" id="KW-1185">Reference proteome</keyword>
<evidence type="ECO:0000259" key="2">
    <source>
        <dbReference type="Pfam" id="PF13588"/>
    </source>
</evidence>
<protein>
    <submittedName>
        <fullName evidence="3">Type I restriction enzyme HsdR N-terminal domain-containing protein</fullName>
    </submittedName>
</protein>
<dbReference type="Pfam" id="PF13588">
    <property type="entry name" value="HSDR_N_2"/>
    <property type="match status" value="1"/>
</dbReference>
<dbReference type="InterPro" id="IPR029464">
    <property type="entry name" value="HSDR_N"/>
</dbReference>
<dbReference type="RefSeq" id="WP_269312376.1">
    <property type="nucleotide sequence ID" value="NZ_CP114052.1"/>
</dbReference>
<feature type="region of interest" description="Disordered" evidence="1">
    <location>
        <begin position="140"/>
        <end position="159"/>
    </location>
</feature>
<sequence length="159" mass="18591">MSKELVKERVVEYLIKELNVPEDMIEIDTPLSEYEEGVEGTLDITVVALDEDDCLLPLMVIHCLDDDIDLDEQVVEGQMDFLELIDETTHVGRMILTNGDQMMYADWNGTELEDEEALPTYDKMIEEYKATEKEYKDYVAEHPDYLEEHDHDHDNHHEN</sequence>
<proteinExistence type="predicted"/>
<reference evidence="3" key="1">
    <citation type="submission" date="2022-12" db="EMBL/GenBank/DDBJ databases">
        <title>Peptostreptococcus.</title>
        <authorList>
            <person name="Lee S.H."/>
        </authorList>
    </citation>
    <scope>NUCLEOTIDE SEQUENCE</scope>
    <source>
        <strain evidence="3">CBA3647</strain>
    </source>
</reference>
<dbReference type="Proteomes" id="UP001164187">
    <property type="component" value="Chromosome"/>
</dbReference>
<accession>A0ABY7JU65</accession>
<evidence type="ECO:0000313" key="3">
    <source>
        <dbReference type="EMBL" id="WAW15698.1"/>
    </source>
</evidence>
<name>A0ABY7JU65_9FIRM</name>
<evidence type="ECO:0000256" key="1">
    <source>
        <dbReference type="SAM" id="MobiDB-lite"/>
    </source>
</evidence>
<gene>
    <name evidence="3" type="ORF">O0R46_04410</name>
</gene>
<organism evidence="3 4">
    <name type="scientific">Peptostreptococcus equinus</name>
    <dbReference type="NCBI Taxonomy" id="3003601"/>
    <lineage>
        <taxon>Bacteria</taxon>
        <taxon>Bacillati</taxon>
        <taxon>Bacillota</taxon>
        <taxon>Clostridia</taxon>
        <taxon>Peptostreptococcales</taxon>
        <taxon>Peptostreptococcaceae</taxon>
        <taxon>Peptostreptococcus</taxon>
    </lineage>
</organism>
<evidence type="ECO:0000313" key="4">
    <source>
        <dbReference type="Proteomes" id="UP001164187"/>
    </source>
</evidence>